<evidence type="ECO:0000256" key="6">
    <source>
        <dbReference type="ARBA" id="ARBA00023136"/>
    </source>
</evidence>
<name>A0ABD3QQB5_9STRA</name>
<protein>
    <recommendedName>
        <fullName evidence="13">Calmodulin</fullName>
    </recommendedName>
</protein>
<dbReference type="EMBL" id="JABMIG020000020">
    <property type="protein sequence ID" value="KAL3802312.1"/>
    <property type="molecule type" value="Genomic_DNA"/>
</dbReference>
<dbReference type="Proteomes" id="UP001516023">
    <property type="component" value="Unassembled WGS sequence"/>
</dbReference>
<feature type="transmembrane region" description="Helical" evidence="10">
    <location>
        <begin position="1118"/>
        <end position="1138"/>
    </location>
</feature>
<dbReference type="GO" id="GO:0006952">
    <property type="term" value="P:defense response"/>
    <property type="evidence" value="ECO:0007669"/>
    <property type="project" value="UniProtKB-KW"/>
</dbReference>
<comment type="subcellular location">
    <subcellularLocation>
        <location evidence="1">Membrane</location>
        <topology evidence="1">Multi-pass membrane protein</topology>
    </subcellularLocation>
</comment>
<dbReference type="Pfam" id="PF03094">
    <property type="entry name" value="Mlo"/>
    <property type="match status" value="1"/>
</dbReference>
<sequence length="1585" mass="178121">FLAEYAEAPLDYSVFSVVIVTLCIVLVVEVLRHQLDVAASGNPFFQTVLELMYREQFGNHTMIFLHVAISEFFIYLLHKYDENFNYAMEVVFIDVHFMLFYTALFNAIQSVLVRLVTARRTDKAWIQTEDIDIGHYVAIRKEFDRVENEWRQLQYPSSEQCAHSEFNRSSSCNISSEENEQDSDKLSVLKSFRKYIHDSVTKLRYPRLYLRKRKLLVPVRYHELRCHFIEQNGLSSQFKVSQYLKRSLTSVLLDFVHISSVAWVMLMATGILIYYISGIILHASEDKMKVLEFMIWVLASLMTIFLVISIVLFFKMRSIFSKILVMKLTIDDEDNGTKSWRGFTALRTEMNLFWGGNPRVIIVLTQFMQFGYALGLAAIFTYWQQFESQSFDYKDRMLVALLISYGIFLHLLADILPWFTLCTSMGQLVNKERLHETMAKVKLSEEIRKAEAAAEAAAIEEEISSRRRRTEEKLMVKSSNDHKKEQEIARIKDLHQFQSLQLRTKGRERSLSGGVGLLRIFHDECVNSSDSTRQHGKRKSISDGVQLMSKLRVSRENLSEAFNCSARLSDAAAEHLWDTREVESLPTDAPTEKADGCLVPQNAVGRNMQDTYQRTLSGNKAQPGPDVKGAPLSRAKSGAEVFGATDDSANSTPIAQKRNPRFRTTKSKSEGVAFMRSCLDPVNGVMPLLPALEVPKKEPKLETLPESVHAAAKALPEISEWTSTKCGAEPMETDPKSSSTPMSAAVNSNGASAILTMQERKQRRRAMCKSEGVALMRSSFDRANVTLSPLEGAKKDSRLETLSELVHMPAKDLPEIPERSKLERKSRLKAISDGVSSMGTGLLETDLKSTHSLAVSNVNDSNVNSMFSSQERKQRRRATKCKSEGVALMRSSLDRANPILPTLPPVEESNPESKLKTLSELVHTSSKDLPEIQERKATQGKSRLRAISDGVSSMRAGPIETIRKLSSETSHIANHIAVQVGAIQGEPPNEMQADASSFNSEESVNGESDIDDVPDVISDGRSIITRNTRKLSHIDLVAVFQSLRYKSLSLLFGPMVCCFLVARVEGFNIASGVLIDYSSTFQFGLVTSFWLETVSYCLMMFELFVALAVFMRACNLEGILTAAIGIFINVTCLLLLMVSEIQRCCPNEDSDEVSRLLVSVTHASSTAYNDSCCDKFGQRTYGGLGRIEPYTFLIALSPLRFVVGGTFARLCGMKVLTESTRKSHIVHDHHHASDPDQVRDIWLSTIGSHSDIAKKYGLFSVEILYCMLGIQDFPLQRSREAFHGGVPYLEDTSPQDSVPQDSSENAEVCEITSNCGTTPPALKNSFGIVFDQNIFAFPSSKLIRRMRRCEGKLLPLLDKWMLVDVVLTNHELVIFEVPDDDSLPLRTTNSAISFSDGGRGLSLVDVAIGRRVLSQFLIDDIDFIDIEHSLAISGDGEIEDIESNHQDVREFWQGFANTVKYDFIDMSKRWSRVDEDRLKIHFTNGCGTLYLRLLVDLKEKESSKNSRQLQGESCSLLATVGTETKIWCRTIARLRGATNLRMSLPHFGGTGADEIEDFIRITDRDSAGKKQHRRGLSRFLNNLES</sequence>
<evidence type="ECO:0000256" key="5">
    <source>
        <dbReference type="ARBA" id="ARBA00022989"/>
    </source>
</evidence>
<organism evidence="11 12">
    <name type="scientific">Cyclotella cryptica</name>
    <dbReference type="NCBI Taxonomy" id="29204"/>
    <lineage>
        <taxon>Eukaryota</taxon>
        <taxon>Sar</taxon>
        <taxon>Stramenopiles</taxon>
        <taxon>Ochrophyta</taxon>
        <taxon>Bacillariophyta</taxon>
        <taxon>Coscinodiscophyceae</taxon>
        <taxon>Thalassiosirophycidae</taxon>
        <taxon>Stephanodiscales</taxon>
        <taxon>Stephanodiscaceae</taxon>
        <taxon>Cyclotella</taxon>
    </lineage>
</organism>
<keyword evidence="12" id="KW-1185">Reference proteome</keyword>
<feature type="region of interest" description="Disordered" evidence="9">
    <location>
        <begin position="615"/>
        <end position="668"/>
    </location>
</feature>
<evidence type="ECO:0000256" key="8">
    <source>
        <dbReference type="SAM" id="Coils"/>
    </source>
</evidence>
<keyword evidence="6 10" id="KW-0472">Membrane</keyword>
<gene>
    <name evidence="11" type="ORF">HJC23_007137</name>
</gene>
<feature type="coiled-coil region" evidence="8">
    <location>
        <begin position="440"/>
        <end position="469"/>
    </location>
</feature>
<evidence type="ECO:0000256" key="4">
    <source>
        <dbReference type="ARBA" id="ARBA00022821"/>
    </source>
</evidence>
<feature type="non-terminal residue" evidence="11">
    <location>
        <position position="1"/>
    </location>
</feature>
<feature type="transmembrane region" description="Helical" evidence="10">
    <location>
        <begin position="398"/>
        <end position="421"/>
    </location>
</feature>
<evidence type="ECO:0000256" key="1">
    <source>
        <dbReference type="ARBA" id="ARBA00004141"/>
    </source>
</evidence>
<dbReference type="PANTHER" id="PTHR31942">
    <property type="entry name" value="MLO-LIKE PROTEIN 1"/>
    <property type="match status" value="1"/>
</dbReference>
<evidence type="ECO:0008006" key="13">
    <source>
        <dbReference type="Google" id="ProtNLM"/>
    </source>
</evidence>
<dbReference type="InterPro" id="IPR004326">
    <property type="entry name" value="Mlo"/>
</dbReference>
<evidence type="ECO:0000256" key="7">
    <source>
        <dbReference type="ARBA" id="ARBA00023265"/>
    </source>
</evidence>
<comment type="similarity">
    <text evidence="2">Belongs to the MLO family.</text>
</comment>
<evidence type="ECO:0000256" key="9">
    <source>
        <dbReference type="SAM" id="MobiDB-lite"/>
    </source>
</evidence>
<keyword evidence="3 10" id="KW-0812">Transmembrane</keyword>
<feature type="transmembrane region" description="Helical" evidence="10">
    <location>
        <begin position="1050"/>
        <end position="1069"/>
    </location>
</feature>
<feature type="compositionally biased region" description="Polar residues" evidence="9">
    <location>
        <begin position="736"/>
        <end position="745"/>
    </location>
</feature>
<dbReference type="PANTHER" id="PTHR31942:SF127">
    <property type="entry name" value="ION TRANSPORT DOMAIN-CONTAINING PROTEIN"/>
    <property type="match status" value="1"/>
</dbReference>
<proteinExistence type="inferred from homology"/>
<feature type="transmembrane region" description="Helical" evidence="10">
    <location>
        <begin position="360"/>
        <end position="383"/>
    </location>
</feature>
<feature type="transmembrane region" description="Helical" evidence="10">
    <location>
        <begin position="61"/>
        <end position="78"/>
    </location>
</feature>
<evidence type="ECO:0000256" key="10">
    <source>
        <dbReference type="SAM" id="Phobius"/>
    </source>
</evidence>
<evidence type="ECO:0000256" key="3">
    <source>
        <dbReference type="ARBA" id="ARBA00022692"/>
    </source>
</evidence>
<feature type="transmembrane region" description="Helical" evidence="10">
    <location>
        <begin position="1089"/>
        <end position="1111"/>
    </location>
</feature>
<comment type="caution">
    <text evidence="11">The sequence shown here is derived from an EMBL/GenBank/DDBJ whole genome shotgun (WGS) entry which is preliminary data.</text>
</comment>
<keyword evidence="4" id="KW-0611">Plant defense</keyword>
<feature type="transmembrane region" description="Helical" evidence="10">
    <location>
        <begin position="255"/>
        <end position="281"/>
    </location>
</feature>
<accession>A0ABD3QQB5</accession>
<evidence type="ECO:0000256" key="2">
    <source>
        <dbReference type="ARBA" id="ARBA00006574"/>
    </source>
</evidence>
<feature type="region of interest" description="Disordered" evidence="9">
    <location>
        <begin position="726"/>
        <end position="745"/>
    </location>
</feature>
<reference evidence="11 12" key="1">
    <citation type="journal article" date="2020" name="G3 (Bethesda)">
        <title>Improved Reference Genome for Cyclotella cryptica CCMP332, a Model for Cell Wall Morphogenesis, Salinity Adaptation, and Lipid Production in Diatoms (Bacillariophyta).</title>
        <authorList>
            <person name="Roberts W.R."/>
            <person name="Downey K.M."/>
            <person name="Ruck E.C."/>
            <person name="Traller J.C."/>
            <person name="Alverson A.J."/>
        </authorList>
    </citation>
    <scope>NUCLEOTIDE SEQUENCE [LARGE SCALE GENOMIC DNA]</scope>
    <source>
        <strain evidence="11 12">CCMP332</strain>
    </source>
</reference>
<feature type="transmembrane region" description="Helical" evidence="10">
    <location>
        <begin position="293"/>
        <end position="314"/>
    </location>
</feature>
<dbReference type="GO" id="GO:0016020">
    <property type="term" value="C:membrane"/>
    <property type="evidence" value="ECO:0007669"/>
    <property type="project" value="UniProtKB-SubCell"/>
</dbReference>
<keyword evidence="8" id="KW-0175">Coiled coil</keyword>
<feature type="transmembrane region" description="Helical" evidence="10">
    <location>
        <begin position="98"/>
        <end position="117"/>
    </location>
</feature>
<keyword evidence="7" id="KW-0568">Pathogenesis-related protein</keyword>
<evidence type="ECO:0000313" key="11">
    <source>
        <dbReference type="EMBL" id="KAL3802312.1"/>
    </source>
</evidence>
<feature type="transmembrane region" description="Helical" evidence="10">
    <location>
        <begin position="12"/>
        <end position="31"/>
    </location>
</feature>
<evidence type="ECO:0000313" key="12">
    <source>
        <dbReference type="Proteomes" id="UP001516023"/>
    </source>
</evidence>
<keyword evidence="5 10" id="KW-1133">Transmembrane helix</keyword>